<dbReference type="EMBL" id="FN596257">
    <property type="protein sequence ID" value="CCB58767.1"/>
    <property type="molecule type" value="Genomic_DNA"/>
</dbReference>
<protein>
    <submittedName>
        <fullName evidence="1">Uncharacterized protein</fullName>
    </submittedName>
</protein>
<dbReference type="PaxDb" id="29760-VIT_13s0106g00670.t01"/>
<dbReference type="AlphaFoldDB" id="F6HVQ4"/>
<sequence>MLKIIFQNLMKQFLMNGFDALSSSTGWKLPRP</sequence>
<dbReference type="InParanoid" id="F6HVQ4"/>
<reference evidence="2" key="1">
    <citation type="journal article" date="2007" name="Nature">
        <title>The grapevine genome sequence suggests ancestral hexaploidization in major angiosperm phyla.</title>
        <authorList>
            <consortium name="The French-Italian Public Consortium for Grapevine Genome Characterization."/>
            <person name="Jaillon O."/>
            <person name="Aury J.-M."/>
            <person name="Noel B."/>
            <person name="Policriti A."/>
            <person name="Clepet C."/>
            <person name="Casagrande A."/>
            <person name="Choisne N."/>
            <person name="Aubourg S."/>
            <person name="Vitulo N."/>
            <person name="Jubin C."/>
            <person name="Vezzi A."/>
            <person name="Legeai F."/>
            <person name="Hugueney P."/>
            <person name="Dasilva C."/>
            <person name="Horner D."/>
            <person name="Mica E."/>
            <person name="Jublot D."/>
            <person name="Poulain J."/>
            <person name="Bruyere C."/>
            <person name="Billault A."/>
            <person name="Segurens B."/>
            <person name="Gouyvenoux M."/>
            <person name="Ugarte E."/>
            <person name="Cattonaro F."/>
            <person name="Anthouard V."/>
            <person name="Vico V."/>
            <person name="Del Fabbro C."/>
            <person name="Alaux M."/>
            <person name="Di Gaspero G."/>
            <person name="Dumas V."/>
            <person name="Felice N."/>
            <person name="Paillard S."/>
            <person name="Juman I."/>
            <person name="Moroldo M."/>
            <person name="Scalabrin S."/>
            <person name="Canaguier A."/>
            <person name="Le Clainche I."/>
            <person name="Malacrida G."/>
            <person name="Durand E."/>
            <person name="Pesole G."/>
            <person name="Laucou V."/>
            <person name="Chatelet P."/>
            <person name="Merdinoglu D."/>
            <person name="Delledonne M."/>
            <person name="Pezzotti M."/>
            <person name="Lecharny A."/>
            <person name="Scarpelli C."/>
            <person name="Artiguenave F."/>
            <person name="Pe M.E."/>
            <person name="Valle G."/>
            <person name="Morgante M."/>
            <person name="Caboche M."/>
            <person name="Adam-Blondon A.-F."/>
            <person name="Weissenbach J."/>
            <person name="Quetier F."/>
            <person name="Wincker P."/>
        </authorList>
    </citation>
    <scope>NUCLEOTIDE SEQUENCE [LARGE SCALE GENOMIC DNA]</scope>
    <source>
        <strain evidence="2">cv. Pinot noir / PN40024</strain>
    </source>
</reference>
<evidence type="ECO:0000313" key="2">
    <source>
        <dbReference type="Proteomes" id="UP000009183"/>
    </source>
</evidence>
<evidence type="ECO:0000313" key="1">
    <source>
        <dbReference type="EMBL" id="CCB58767.1"/>
    </source>
</evidence>
<gene>
    <name evidence="1" type="ordered locus">VIT_13s0106g00670</name>
</gene>
<keyword evidence="2" id="KW-1185">Reference proteome</keyword>
<accession>F6HVQ4</accession>
<name>F6HVQ4_VITVI</name>
<organism evidence="1 2">
    <name type="scientific">Vitis vinifera</name>
    <name type="common">Grape</name>
    <dbReference type="NCBI Taxonomy" id="29760"/>
    <lineage>
        <taxon>Eukaryota</taxon>
        <taxon>Viridiplantae</taxon>
        <taxon>Streptophyta</taxon>
        <taxon>Embryophyta</taxon>
        <taxon>Tracheophyta</taxon>
        <taxon>Spermatophyta</taxon>
        <taxon>Magnoliopsida</taxon>
        <taxon>eudicotyledons</taxon>
        <taxon>Gunneridae</taxon>
        <taxon>Pentapetalae</taxon>
        <taxon>rosids</taxon>
        <taxon>Vitales</taxon>
        <taxon>Vitaceae</taxon>
        <taxon>Viteae</taxon>
        <taxon>Vitis</taxon>
    </lineage>
</organism>
<dbReference type="Proteomes" id="UP000009183">
    <property type="component" value="Chromosome 13"/>
</dbReference>
<dbReference type="HOGENOM" id="CLU_3393173_0_0_1"/>
<proteinExistence type="predicted"/>